<evidence type="ECO:0000313" key="1">
    <source>
        <dbReference type="EMBL" id="AUB81800.1"/>
    </source>
</evidence>
<gene>
    <name evidence="1" type="ORF">THSYN_13080</name>
</gene>
<evidence type="ECO:0008006" key="3">
    <source>
        <dbReference type="Google" id="ProtNLM"/>
    </source>
</evidence>
<dbReference type="RefSeq" id="WP_100919557.1">
    <property type="nucleotide sequence ID" value="NZ_CP020370.1"/>
</dbReference>
<protein>
    <recommendedName>
        <fullName evidence="3">DUF3368 domain-containing protein</fullName>
    </recommendedName>
</protein>
<keyword evidence="2" id="KW-1185">Reference proteome</keyword>
<organism evidence="1 2">
    <name type="scientific">Candidatus Thiodictyon syntrophicum</name>
    <dbReference type="NCBI Taxonomy" id="1166950"/>
    <lineage>
        <taxon>Bacteria</taxon>
        <taxon>Pseudomonadati</taxon>
        <taxon>Pseudomonadota</taxon>
        <taxon>Gammaproteobacteria</taxon>
        <taxon>Chromatiales</taxon>
        <taxon>Chromatiaceae</taxon>
        <taxon>Thiodictyon</taxon>
    </lineage>
</organism>
<dbReference type="EMBL" id="CP020370">
    <property type="protein sequence ID" value="AUB81800.1"/>
    <property type="molecule type" value="Genomic_DNA"/>
</dbReference>
<dbReference type="Pfam" id="PF11848">
    <property type="entry name" value="DUF3368"/>
    <property type="match status" value="1"/>
</dbReference>
<sequence>MTGVVSNTSPLTNLAAIGAMGLLERLFGRLHIAEAVRLELEGDGHDWPGRAEVAAAPWVECHRIENRSLVLALSQDLDAGESETIALGLEIGATLVLMDERDGRHRAQRMGLRTMGVVGVLLRAKERGLLLAVRPSLDALRSNAGFWLSDAVYRQALSIANETA</sequence>
<dbReference type="OrthoDB" id="5567844at2"/>
<reference evidence="1 2" key="1">
    <citation type="submission" date="2017-03" db="EMBL/GenBank/DDBJ databases">
        <title>Complete genome sequence of Candidatus 'Thiodictyon syntrophicum' sp. nov. strain Cad16T, a photolithoautotroph purple sulfur bacterium isolated from an alpine meromictic lake.</title>
        <authorList>
            <person name="Luedin S.M."/>
            <person name="Pothier J.F."/>
            <person name="Danza F."/>
            <person name="Storelli N."/>
            <person name="Wittwer M."/>
            <person name="Tonolla M."/>
        </authorList>
    </citation>
    <scope>NUCLEOTIDE SEQUENCE [LARGE SCALE GENOMIC DNA]</scope>
    <source>
        <strain evidence="1 2">Cad16T</strain>
    </source>
</reference>
<dbReference type="InterPro" id="IPR021799">
    <property type="entry name" value="PIN-like_prokaryotic"/>
</dbReference>
<dbReference type="PANTHER" id="PTHR39550">
    <property type="entry name" value="SLL0658 PROTEIN"/>
    <property type="match status" value="1"/>
</dbReference>
<accession>A0A2K8U884</accession>
<dbReference type="AlphaFoldDB" id="A0A2K8U884"/>
<dbReference type="PANTHER" id="PTHR39550:SF1">
    <property type="entry name" value="SLL0658 PROTEIN"/>
    <property type="match status" value="1"/>
</dbReference>
<name>A0A2K8U884_9GAMM</name>
<evidence type="ECO:0000313" key="2">
    <source>
        <dbReference type="Proteomes" id="UP000232638"/>
    </source>
</evidence>
<dbReference type="KEGG" id="tsy:THSYN_13080"/>
<dbReference type="Proteomes" id="UP000232638">
    <property type="component" value="Chromosome"/>
</dbReference>
<proteinExistence type="predicted"/>